<keyword evidence="3 4" id="KW-0436">Ligase</keyword>
<dbReference type="GO" id="GO:0071513">
    <property type="term" value="C:phosphopantothenoylcysteine decarboxylase complex"/>
    <property type="evidence" value="ECO:0007669"/>
    <property type="project" value="TreeGrafter"/>
</dbReference>
<dbReference type="GO" id="GO:0010181">
    <property type="term" value="F:FMN binding"/>
    <property type="evidence" value="ECO:0007669"/>
    <property type="project" value="UniProtKB-UniRule"/>
</dbReference>
<keyword evidence="3" id="KW-0460">Magnesium</keyword>
<dbReference type="GO" id="GO:0015941">
    <property type="term" value="P:pantothenate catabolic process"/>
    <property type="evidence" value="ECO:0007669"/>
    <property type="project" value="InterPro"/>
</dbReference>
<keyword evidence="3" id="KW-0511">Multifunctional enzyme</keyword>
<accession>S5ZQL9</accession>
<proteinExistence type="inferred from homology"/>
<dbReference type="GO" id="GO:0004632">
    <property type="term" value="F:phosphopantothenate--cysteine ligase activity"/>
    <property type="evidence" value="ECO:0007669"/>
    <property type="project" value="UniProtKB-UniRule"/>
</dbReference>
<dbReference type="PANTHER" id="PTHR14359">
    <property type="entry name" value="HOMO-OLIGOMERIC FLAVIN CONTAINING CYS DECARBOXYLASE FAMILY"/>
    <property type="match status" value="1"/>
</dbReference>
<keyword evidence="3" id="KW-0479">Metal-binding</keyword>
<dbReference type="STRING" id="1291379.TPE_2490"/>
<dbReference type="RefSeq" id="WP_020966258.1">
    <property type="nucleotide sequence ID" value="NC_022097.1"/>
</dbReference>
<dbReference type="AlphaFoldDB" id="S5ZQL9"/>
<dbReference type="InterPro" id="IPR003382">
    <property type="entry name" value="Flavoprotein"/>
</dbReference>
<dbReference type="UniPathway" id="UPA00241">
    <property type="reaction ID" value="UER00353"/>
</dbReference>
<feature type="region of interest" description="Phosphopantothenate--cysteine ligase" evidence="3">
    <location>
        <begin position="187"/>
        <end position="396"/>
    </location>
</feature>
<evidence type="ECO:0000256" key="2">
    <source>
        <dbReference type="ARBA" id="ARBA00023239"/>
    </source>
</evidence>
<feature type="region of interest" description="Phosphopantothenoylcysteine decarboxylase" evidence="3">
    <location>
        <begin position="1"/>
        <end position="186"/>
    </location>
</feature>
<protein>
    <recommendedName>
        <fullName evidence="3">Coenzyme A biosynthesis bifunctional protein CoaBC</fullName>
    </recommendedName>
    <alternativeName>
        <fullName evidence="3">DNA/pantothenate metabolism flavoprotein</fullName>
    </alternativeName>
    <alternativeName>
        <fullName evidence="3">Phosphopantothenoylcysteine synthetase/decarboxylase</fullName>
        <shortName evidence="3">PPCS-PPCDC</shortName>
    </alternativeName>
    <domain>
        <recommendedName>
            <fullName evidence="3">Phosphopantothenoylcysteine decarboxylase</fullName>
            <shortName evidence="3">PPC decarboxylase</shortName>
            <shortName evidence="3">PPC-DC</shortName>
            <ecNumber evidence="3">4.1.1.36</ecNumber>
        </recommendedName>
        <alternativeName>
            <fullName evidence="3">CoaC</fullName>
        </alternativeName>
    </domain>
    <domain>
        <recommendedName>
            <fullName evidence="3">Phosphopantothenate--cysteine ligase</fullName>
            <ecNumber evidence="3">6.3.2.5</ecNumber>
        </recommendedName>
        <alternativeName>
            <fullName evidence="3">CoaB</fullName>
        </alternativeName>
        <alternativeName>
            <fullName evidence="3">Phosphopantothenoylcysteine synthetase</fullName>
            <shortName evidence="3">PPC synthetase</shortName>
            <shortName evidence="3">PPC-S</shortName>
        </alternativeName>
    </domain>
</protein>
<name>S5ZQL9_9SPIR</name>
<dbReference type="Gene3D" id="3.40.50.1950">
    <property type="entry name" value="Flavin prenyltransferase-like"/>
    <property type="match status" value="1"/>
</dbReference>
<comment type="pathway">
    <text evidence="3 4">Cofactor biosynthesis; coenzyme A biosynthesis; CoA from (R)-pantothenate: step 2/5.</text>
</comment>
<dbReference type="EC" id="4.1.1.36" evidence="3"/>
<dbReference type="HOGENOM" id="CLU_033319_0_1_12"/>
<dbReference type="InterPro" id="IPR036551">
    <property type="entry name" value="Flavin_trans-like"/>
</dbReference>
<comment type="cofactor">
    <cofactor evidence="3">
        <name>Mg(2+)</name>
        <dbReference type="ChEBI" id="CHEBI:18420"/>
    </cofactor>
</comment>
<dbReference type="InterPro" id="IPR005252">
    <property type="entry name" value="CoaBC"/>
</dbReference>
<feature type="active site" description="Proton donor" evidence="3">
    <location>
        <position position="154"/>
    </location>
</feature>
<evidence type="ECO:0000259" key="5">
    <source>
        <dbReference type="Pfam" id="PF02441"/>
    </source>
</evidence>
<dbReference type="InterPro" id="IPR035929">
    <property type="entry name" value="CoaB-like_sf"/>
</dbReference>
<feature type="binding site" evidence="3">
    <location>
        <position position="320"/>
    </location>
    <ligand>
        <name>CTP</name>
        <dbReference type="ChEBI" id="CHEBI:37563"/>
    </ligand>
</feature>
<comment type="similarity">
    <text evidence="3 4">In the C-terminal section; belongs to the PPC synthetase family.</text>
</comment>
<dbReference type="HAMAP" id="MF_02225">
    <property type="entry name" value="CoaBC"/>
    <property type="match status" value="1"/>
</dbReference>
<sequence>MKNIVLGVTGGIAAYKACEIASTLIKHNVNVDVIMTKNAENFINPLTFQAISKNRVITDMFEKINYWEIEHIALAKKANLFLIAPATANIIAKIANGIADDMLSTTALATKAKIIIAPAMNTDMYENPATQHNLEILKKRGVFIIEPISGNLACRDIGKGKMESPEKIVEAVLFYLNKTDTLAGKKVIVTAGASIEDIDPVRFITNRSSGKMGYALASQAALMGANVVLVTYKTDLTIPYGVEKTIKVRNAEDMYNAVLSEYETADIVIKAAAVADFTPKKIEMNKIKKSGNAFNLELVPTKDILAELGKRKKNRILVGFAAETENIETYALEKMKKKNLDLIVANNVLLPESGFASDNNTAVIYKKDGIKLETGKLSKRDLAGLILREAISGYRK</sequence>
<feature type="binding site" evidence="3">
    <location>
        <position position="286"/>
    </location>
    <ligand>
        <name>CTP</name>
        <dbReference type="ChEBI" id="CHEBI:37563"/>
    </ligand>
</feature>
<dbReference type="EMBL" id="CP004120">
    <property type="protein sequence ID" value="AGT44962.1"/>
    <property type="molecule type" value="Genomic_DNA"/>
</dbReference>
<dbReference type="OrthoDB" id="9802554at2"/>
<dbReference type="Pfam" id="PF04127">
    <property type="entry name" value="DFP"/>
    <property type="match status" value="1"/>
</dbReference>
<comment type="function">
    <text evidence="4">Catalyzes two steps in the biosynthesis of coenzyme A. In the first step cysteine is conjugated to 4'-phosphopantothenate to form 4-phosphopantothenoylcysteine, in the latter compound is decarboxylated to form 4'-phosphopantotheine.</text>
</comment>
<keyword evidence="8" id="KW-1185">Reference proteome</keyword>
<keyword evidence="3 4" id="KW-0285">Flavoprotein</keyword>
<dbReference type="NCBIfam" id="TIGR00521">
    <property type="entry name" value="coaBC_dfp"/>
    <property type="match status" value="1"/>
</dbReference>
<dbReference type="PATRIC" id="fig|1291379.3.peg.2460"/>
<comment type="pathway">
    <text evidence="3 4">Cofactor biosynthesis; coenzyme A biosynthesis; CoA from (R)-pantothenate: step 3/5.</text>
</comment>
<feature type="domain" description="DNA/pantothenate metabolism flavoprotein C-terminal" evidence="6">
    <location>
        <begin position="182"/>
        <end position="390"/>
    </location>
</feature>
<dbReference type="Proteomes" id="UP000015620">
    <property type="component" value="Chromosome"/>
</dbReference>
<evidence type="ECO:0000313" key="8">
    <source>
        <dbReference type="Proteomes" id="UP000015620"/>
    </source>
</evidence>
<feature type="domain" description="Flavoprotein" evidence="5">
    <location>
        <begin position="2"/>
        <end position="173"/>
    </location>
</feature>
<comment type="caution">
    <text evidence="3">Lacks conserved residue(s) required for the propagation of feature annotation.</text>
</comment>
<dbReference type="GeneID" id="301090924"/>
<reference evidence="7 8" key="1">
    <citation type="journal article" date="2013" name="PLoS ONE">
        <title>Genome-Wide Relatedness of Treponema pedis, from Gingiva and Necrotic Skin Lesions of Pigs, with the Human Oral Pathogen Treponema denticola.</title>
        <authorList>
            <person name="Svartstrom O."/>
            <person name="Mushtaq M."/>
            <person name="Pringle M."/>
            <person name="Segerman B."/>
        </authorList>
    </citation>
    <scope>NUCLEOTIDE SEQUENCE [LARGE SCALE GENOMIC DNA]</scope>
    <source>
        <strain evidence="7">T A4</strain>
    </source>
</reference>
<gene>
    <name evidence="7" type="primary">dfp</name>
    <name evidence="3" type="synonym">coaBC</name>
    <name evidence="7" type="ORF">TPE_2490</name>
</gene>
<keyword evidence="3 4" id="KW-0288">FMN</keyword>
<dbReference type="GO" id="GO:0046872">
    <property type="term" value="F:metal ion binding"/>
    <property type="evidence" value="ECO:0007669"/>
    <property type="project" value="UniProtKB-KW"/>
</dbReference>
<comment type="similarity">
    <text evidence="3 4">In the N-terminal section; belongs to the HFCD (homo-oligomeric flavin containing Cys decarboxylase) superfamily.</text>
</comment>
<comment type="cofactor">
    <cofactor evidence="3">
        <name>FMN</name>
        <dbReference type="ChEBI" id="CHEBI:58210"/>
    </cofactor>
    <text evidence="3">Binds 1 FMN per subunit.</text>
</comment>
<dbReference type="GO" id="GO:0004633">
    <property type="term" value="F:phosphopantothenoylcysteine decarboxylase activity"/>
    <property type="evidence" value="ECO:0007669"/>
    <property type="project" value="UniProtKB-UniRule"/>
</dbReference>
<comment type="function">
    <text evidence="3">Catalyzes two sequential steps in the biosynthesis of coenzyme A. In the first step cysteine is conjugated to 4'-phosphopantothenate to form 4-phosphopantothenoylcysteine. In the second step the latter compound is decarboxylated to form 4'-phosphopantotheine.</text>
</comment>
<dbReference type="Gene3D" id="3.40.50.10300">
    <property type="entry name" value="CoaB-like"/>
    <property type="match status" value="1"/>
</dbReference>
<evidence type="ECO:0000256" key="4">
    <source>
        <dbReference type="RuleBase" id="RU364078"/>
    </source>
</evidence>
<comment type="catalytic activity">
    <reaction evidence="3 4">
        <text>(R)-4'-phosphopantothenate + L-cysteine + CTP = N-[(R)-4-phosphopantothenoyl]-L-cysteine + CMP + diphosphate + H(+)</text>
        <dbReference type="Rhea" id="RHEA:19397"/>
        <dbReference type="ChEBI" id="CHEBI:10986"/>
        <dbReference type="ChEBI" id="CHEBI:15378"/>
        <dbReference type="ChEBI" id="CHEBI:33019"/>
        <dbReference type="ChEBI" id="CHEBI:35235"/>
        <dbReference type="ChEBI" id="CHEBI:37563"/>
        <dbReference type="ChEBI" id="CHEBI:59458"/>
        <dbReference type="ChEBI" id="CHEBI:60377"/>
        <dbReference type="EC" id="6.3.2.5"/>
    </reaction>
</comment>
<organism evidence="7 8">
    <name type="scientific">Treponema pedis str. T A4</name>
    <dbReference type="NCBI Taxonomy" id="1291379"/>
    <lineage>
        <taxon>Bacteria</taxon>
        <taxon>Pseudomonadati</taxon>
        <taxon>Spirochaetota</taxon>
        <taxon>Spirochaetia</taxon>
        <taxon>Spirochaetales</taxon>
        <taxon>Treponemataceae</taxon>
        <taxon>Treponema</taxon>
    </lineage>
</organism>
<keyword evidence="1 3" id="KW-0210">Decarboxylase</keyword>
<dbReference type="KEGG" id="tped:TPE_2490"/>
<feature type="binding site" evidence="3">
    <location>
        <position position="338"/>
    </location>
    <ligand>
        <name>CTP</name>
        <dbReference type="ChEBI" id="CHEBI:37563"/>
    </ligand>
</feature>
<evidence type="ECO:0000259" key="6">
    <source>
        <dbReference type="Pfam" id="PF04127"/>
    </source>
</evidence>
<dbReference type="EC" id="6.3.2.5" evidence="3"/>
<dbReference type="Pfam" id="PF02441">
    <property type="entry name" value="Flavoprotein"/>
    <property type="match status" value="1"/>
</dbReference>
<comment type="catalytic activity">
    <reaction evidence="3 4">
        <text>N-[(R)-4-phosphopantothenoyl]-L-cysteine + H(+) = (R)-4'-phosphopantetheine + CO2</text>
        <dbReference type="Rhea" id="RHEA:16793"/>
        <dbReference type="ChEBI" id="CHEBI:15378"/>
        <dbReference type="ChEBI" id="CHEBI:16526"/>
        <dbReference type="ChEBI" id="CHEBI:59458"/>
        <dbReference type="ChEBI" id="CHEBI:61723"/>
        <dbReference type="EC" id="4.1.1.36"/>
    </reaction>
</comment>
<keyword evidence="2 3" id="KW-0456">Lyase</keyword>
<dbReference type="GO" id="GO:0015937">
    <property type="term" value="P:coenzyme A biosynthetic process"/>
    <property type="evidence" value="ECO:0007669"/>
    <property type="project" value="UniProtKB-UniRule"/>
</dbReference>
<evidence type="ECO:0000256" key="3">
    <source>
        <dbReference type="HAMAP-Rule" id="MF_02225"/>
    </source>
</evidence>
<dbReference type="PANTHER" id="PTHR14359:SF6">
    <property type="entry name" value="PHOSPHOPANTOTHENOYLCYSTEINE DECARBOXYLASE"/>
    <property type="match status" value="1"/>
</dbReference>
<evidence type="ECO:0000313" key="7">
    <source>
        <dbReference type="EMBL" id="AGT44962.1"/>
    </source>
</evidence>
<dbReference type="SUPFAM" id="SSF52507">
    <property type="entry name" value="Homo-oligomeric flavin-containing Cys decarboxylases, HFCD"/>
    <property type="match status" value="1"/>
</dbReference>
<evidence type="ECO:0000256" key="1">
    <source>
        <dbReference type="ARBA" id="ARBA00022793"/>
    </source>
</evidence>
<feature type="binding site" evidence="3">
    <location>
        <position position="334"/>
    </location>
    <ligand>
        <name>CTP</name>
        <dbReference type="ChEBI" id="CHEBI:37563"/>
    </ligand>
</feature>
<dbReference type="SUPFAM" id="SSF102645">
    <property type="entry name" value="CoaB-like"/>
    <property type="match status" value="1"/>
</dbReference>
<dbReference type="InterPro" id="IPR007085">
    <property type="entry name" value="DNA/pantothenate-metab_flavo_C"/>
</dbReference>
<feature type="binding site" evidence="3">
    <location>
        <position position="276"/>
    </location>
    <ligand>
        <name>CTP</name>
        <dbReference type="ChEBI" id="CHEBI:37563"/>
    </ligand>
</feature>